<gene>
    <name evidence="3" type="ORF">CVT23_01570</name>
</gene>
<dbReference type="RefSeq" id="WP_109793821.1">
    <property type="nucleotide sequence ID" value="NZ_PHIG01000005.1"/>
</dbReference>
<sequence>MRFGRFPLDEAEGALLAHSVTVDGRRLKKGHRLTRQDVDGLAQGGAADILAARLEDGDVGEDEAAGRIAEAACGDGAAVNAPFTGRCNIYAEVSGIVCIDPEIVAAINSIDESITIATLRPFDAVEKGQMLATVKIIPFAVEAHLLAAAAERAAGAVRVAPFRARRVGVISTRLPETKASVIDKGVELMRRRLERTGGEVAEAVTIDHHEDAVAEAVAKQAAAGLAPIVIFSASAITDRRDVVPAGIVAAGGGIDHYGMPVDPGNLMLMARIGDVPVIGAPGCARSPKENGFDWVINRLAAGLEVGPGEIMAMGVGGLLVDTGQRGAPREKRASTAPRMPKVAAILLAAGQSRRMGAVNKLLATVAGKPLVRHAWDAIAASKASPVIVVTGHESERVREALGDAPEAIFVENPDYAEGLSTSLNAGLQAAPEDCEAVVVCLGDMPRVTEGLIDRLISAYNPVEGRAICVPTREGKRGNPVLFDRQFFAEVRDIAGDVGAKHLIGRHEDMVAEIAVDDEAIFLDVDTPEALEKLA</sequence>
<dbReference type="SUPFAM" id="SSF53218">
    <property type="entry name" value="Molybdenum cofactor biosynthesis proteins"/>
    <property type="match status" value="1"/>
</dbReference>
<dbReference type="InterPro" id="IPR036425">
    <property type="entry name" value="MoaB/Mog-like_dom_sf"/>
</dbReference>
<dbReference type="GO" id="GO:0016301">
    <property type="term" value="F:kinase activity"/>
    <property type="evidence" value="ECO:0007669"/>
    <property type="project" value="UniProtKB-KW"/>
</dbReference>
<dbReference type="InterPro" id="IPR029044">
    <property type="entry name" value="Nucleotide-diphossugar_trans"/>
</dbReference>
<keyword evidence="3" id="KW-0808">Transferase</keyword>
<dbReference type="InterPro" id="IPR025877">
    <property type="entry name" value="MobA-like_NTP_Trfase"/>
</dbReference>
<dbReference type="OrthoDB" id="9779263at2"/>
<dbReference type="SUPFAM" id="SSF53448">
    <property type="entry name" value="Nucleotide-diphospho-sugar transferases"/>
    <property type="match status" value="1"/>
</dbReference>
<dbReference type="PANTHER" id="PTHR43777:SF1">
    <property type="entry name" value="MOLYBDENUM COFACTOR CYTIDYLYLTRANSFERASE"/>
    <property type="match status" value="1"/>
</dbReference>
<keyword evidence="1" id="KW-0460">Magnesium</keyword>
<organism evidence="3 4">
    <name type="scientific">Minwuia thermotolerans</name>
    <dbReference type="NCBI Taxonomy" id="2056226"/>
    <lineage>
        <taxon>Bacteria</taxon>
        <taxon>Pseudomonadati</taxon>
        <taxon>Pseudomonadota</taxon>
        <taxon>Alphaproteobacteria</taxon>
        <taxon>Minwuiales</taxon>
        <taxon>Minwuiaceae</taxon>
        <taxon>Minwuia</taxon>
    </lineage>
</organism>
<name>A0A2M9G6P6_9PROT</name>
<evidence type="ECO:0000256" key="1">
    <source>
        <dbReference type="ARBA" id="ARBA00022842"/>
    </source>
</evidence>
<reference evidence="3 4" key="1">
    <citation type="submission" date="2017-11" db="EMBL/GenBank/DDBJ databases">
        <title>Draft genome sequence of Rhizobiales bacterium SY3-13.</title>
        <authorList>
            <person name="Sun C."/>
        </authorList>
    </citation>
    <scope>NUCLEOTIDE SEQUENCE [LARGE SCALE GENOMIC DNA]</scope>
    <source>
        <strain evidence="3 4">SY3-13</strain>
    </source>
</reference>
<dbReference type="PANTHER" id="PTHR43777">
    <property type="entry name" value="MOLYBDENUM COFACTOR CYTIDYLYLTRANSFERASE"/>
    <property type="match status" value="1"/>
</dbReference>
<feature type="domain" description="MobA-like NTP transferase" evidence="2">
    <location>
        <begin position="344"/>
        <end position="508"/>
    </location>
</feature>
<comment type="caution">
    <text evidence="3">The sequence shown here is derived from an EMBL/GenBank/DDBJ whole genome shotgun (WGS) entry which is preliminary data.</text>
</comment>
<dbReference type="Gene3D" id="3.40.980.10">
    <property type="entry name" value="MoaB/Mog-like domain"/>
    <property type="match status" value="1"/>
</dbReference>
<dbReference type="Proteomes" id="UP000229498">
    <property type="component" value="Unassembled WGS sequence"/>
</dbReference>
<dbReference type="CDD" id="cd03522">
    <property type="entry name" value="MoeA_like"/>
    <property type="match status" value="1"/>
</dbReference>
<dbReference type="GO" id="GO:0016779">
    <property type="term" value="F:nucleotidyltransferase activity"/>
    <property type="evidence" value="ECO:0007669"/>
    <property type="project" value="UniProtKB-ARBA"/>
</dbReference>
<evidence type="ECO:0000313" key="3">
    <source>
        <dbReference type="EMBL" id="PJK31395.1"/>
    </source>
</evidence>
<evidence type="ECO:0000313" key="4">
    <source>
        <dbReference type="Proteomes" id="UP000229498"/>
    </source>
</evidence>
<dbReference type="Pfam" id="PF12804">
    <property type="entry name" value="NTP_transf_3"/>
    <property type="match status" value="1"/>
</dbReference>
<dbReference type="PIRSF" id="PIRSF036626">
    <property type="entry name" value="MPTBd_MobAlike"/>
    <property type="match status" value="1"/>
</dbReference>
<protein>
    <submittedName>
        <fullName evidence="3">4-diphosphocytidyl-2C-methyl-D-erythritol kinase</fullName>
    </submittedName>
</protein>
<dbReference type="InterPro" id="IPR012184">
    <property type="entry name" value="Bifunc_Mopterin-bd"/>
</dbReference>
<dbReference type="AlphaFoldDB" id="A0A2M9G6P6"/>
<evidence type="ECO:0000259" key="2">
    <source>
        <dbReference type="Pfam" id="PF12804"/>
    </source>
</evidence>
<dbReference type="EMBL" id="PHIG01000005">
    <property type="protein sequence ID" value="PJK31395.1"/>
    <property type="molecule type" value="Genomic_DNA"/>
</dbReference>
<dbReference type="CDD" id="cd04182">
    <property type="entry name" value="GT_2_like_f"/>
    <property type="match status" value="1"/>
</dbReference>
<accession>A0A2M9G6P6</accession>
<keyword evidence="3" id="KW-0418">Kinase</keyword>
<proteinExistence type="predicted"/>
<dbReference type="Gene3D" id="3.90.550.10">
    <property type="entry name" value="Spore Coat Polysaccharide Biosynthesis Protein SpsA, Chain A"/>
    <property type="match status" value="1"/>
</dbReference>
<keyword evidence="4" id="KW-1185">Reference proteome</keyword>